<dbReference type="EMBL" id="LAZR01003160">
    <property type="protein sequence ID" value="KKN21283.1"/>
    <property type="molecule type" value="Genomic_DNA"/>
</dbReference>
<feature type="non-terminal residue" evidence="9">
    <location>
        <position position="298"/>
    </location>
</feature>
<evidence type="ECO:0000256" key="4">
    <source>
        <dbReference type="ARBA" id="ARBA00023110"/>
    </source>
</evidence>
<keyword evidence="5" id="KW-0413">Isomerase</keyword>
<keyword evidence="3" id="KW-0732">Signal</keyword>
<protein>
    <recommendedName>
        <fullName evidence="2">peptidylprolyl isomerase</fullName>
        <ecNumber evidence="2">5.2.1.8</ecNumber>
    </recommendedName>
</protein>
<dbReference type="GO" id="GO:0003755">
    <property type="term" value="F:peptidyl-prolyl cis-trans isomerase activity"/>
    <property type="evidence" value="ECO:0007669"/>
    <property type="project" value="UniProtKB-KW"/>
</dbReference>
<proteinExistence type="predicted"/>
<keyword evidence="7" id="KW-1133">Transmembrane helix</keyword>
<evidence type="ECO:0000256" key="1">
    <source>
        <dbReference type="ARBA" id="ARBA00000971"/>
    </source>
</evidence>
<dbReference type="Gene3D" id="1.10.4030.10">
    <property type="entry name" value="Porin chaperone SurA, peptide-binding domain"/>
    <property type="match status" value="1"/>
</dbReference>
<dbReference type="Pfam" id="PF13145">
    <property type="entry name" value="Rotamase_2"/>
    <property type="match status" value="1"/>
</dbReference>
<accession>A0A0F9RVV2</accession>
<feature type="transmembrane region" description="Helical" evidence="7">
    <location>
        <begin position="34"/>
        <end position="53"/>
    </location>
</feature>
<sequence length="298" mass="33226">MEEDKNQTPDSGMDKTPETSVSTKKPSGNSNNRWLMIGIGAGAVIILVILLFARGPFSLGGKVAIKVGSENILESQIDKEYTAYSKQYEQANKKKPDKKMKKEIQKLIAERLVQQELIKVGAEKEGVKVTDKELKERIDQIKKSTSKEQLDKTLKQMNWTMEDLENMVENQILATKVREKVTKGLKTSDKDADKYYKDNKKNYLVPDTVSAKIATFKKQKEADDFLASVKGGKKFDDAVKKYIKGGVTAQQLSKDQITGIYGKKLADETFALEKGGVSSVVKTKNGTYVATIDKKEKG</sequence>
<dbReference type="SUPFAM" id="SSF54534">
    <property type="entry name" value="FKBP-like"/>
    <property type="match status" value="1"/>
</dbReference>
<feature type="compositionally biased region" description="Basic and acidic residues" evidence="6">
    <location>
        <begin position="1"/>
        <end position="17"/>
    </location>
</feature>
<feature type="region of interest" description="Disordered" evidence="6">
    <location>
        <begin position="1"/>
        <end position="28"/>
    </location>
</feature>
<organism evidence="9">
    <name type="scientific">marine sediment metagenome</name>
    <dbReference type="NCBI Taxonomy" id="412755"/>
    <lineage>
        <taxon>unclassified sequences</taxon>
        <taxon>metagenomes</taxon>
        <taxon>ecological metagenomes</taxon>
    </lineage>
</organism>
<evidence type="ECO:0000256" key="5">
    <source>
        <dbReference type="ARBA" id="ARBA00023235"/>
    </source>
</evidence>
<dbReference type="AlphaFoldDB" id="A0A0F9RVV2"/>
<dbReference type="InterPro" id="IPR027304">
    <property type="entry name" value="Trigger_fact/SurA_dom_sf"/>
</dbReference>
<gene>
    <name evidence="9" type="ORF">LCGC14_0926870</name>
</gene>
<keyword evidence="7" id="KW-0812">Transmembrane</keyword>
<keyword evidence="4" id="KW-0697">Rotamase</keyword>
<dbReference type="PANTHER" id="PTHR47245:SF1">
    <property type="entry name" value="FOLDASE PROTEIN PRSA"/>
    <property type="match status" value="1"/>
</dbReference>
<name>A0A0F9RVV2_9ZZZZ</name>
<dbReference type="InterPro" id="IPR050245">
    <property type="entry name" value="PrsA_foldase"/>
</dbReference>
<comment type="caution">
    <text evidence="9">The sequence shown here is derived from an EMBL/GenBank/DDBJ whole genome shotgun (WGS) entry which is preliminary data.</text>
</comment>
<reference evidence="9" key="1">
    <citation type="journal article" date="2015" name="Nature">
        <title>Complex archaea that bridge the gap between prokaryotes and eukaryotes.</title>
        <authorList>
            <person name="Spang A."/>
            <person name="Saw J.H."/>
            <person name="Jorgensen S.L."/>
            <person name="Zaremba-Niedzwiedzka K."/>
            <person name="Martijn J."/>
            <person name="Lind A.E."/>
            <person name="van Eijk R."/>
            <person name="Schleper C."/>
            <person name="Guy L."/>
            <person name="Ettema T.J."/>
        </authorList>
    </citation>
    <scope>NUCLEOTIDE SEQUENCE</scope>
</reference>
<evidence type="ECO:0000313" key="9">
    <source>
        <dbReference type="EMBL" id="KKN21283.1"/>
    </source>
</evidence>
<evidence type="ECO:0000256" key="7">
    <source>
        <dbReference type="SAM" id="Phobius"/>
    </source>
</evidence>
<dbReference type="EC" id="5.2.1.8" evidence="2"/>
<feature type="domain" description="PpiC" evidence="8">
    <location>
        <begin position="188"/>
        <end position="297"/>
    </location>
</feature>
<keyword evidence="7" id="KW-0472">Membrane</keyword>
<dbReference type="Pfam" id="PF13624">
    <property type="entry name" value="SurA_N_3"/>
    <property type="match status" value="1"/>
</dbReference>
<dbReference type="InterPro" id="IPR000297">
    <property type="entry name" value="PPIase_PpiC"/>
</dbReference>
<feature type="compositionally biased region" description="Polar residues" evidence="6">
    <location>
        <begin position="18"/>
        <end position="28"/>
    </location>
</feature>
<evidence type="ECO:0000256" key="3">
    <source>
        <dbReference type="ARBA" id="ARBA00022729"/>
    </source>
</evidence>
<dbReference type="InterPro" id="IPR046357">
    <property type="entry name" value="PPIase_dom_sf"/>
</dbReference>
<dbReference type="PANTHER" id="PTHR47245">
    <property type="entry name" value="PEPTIDYLPROLYL ISOMERASE"/>
    <property type="match status" value="1"/>
</dbReference>
<evidence type="ECO:0000259" key="8">
    <source>
        <dbReference type="Pfam" id="PF13145"/>
    </source>
</evidence>
<dbReference type="Gene3D" id="3.10.50.40">
    <property type="match status" value="1"/>
</dbReference>
<comment type="catalytic activity">
    <reaction evidence="1">
        <text>[protein]-peptidylproline (omega=180) = [protein]-peptidylproline (omega=0)</text>
        <dbReference type="Rhea" id="RHEA:16237"/>
        <dbReference type="Rhea" id="RHEA-COMP:10747"/>
        <dbReference type="Rhea" id="RHEA-COMP:10748"/>
        <dbReference type="ChEBI" id="CHEBI:83833"/>
        <dbReference type="ChEBI" id="CHEBI:83834"/>
        <dbReference type="EC" id="5.2.1.8"/>
    </reaction>
</comment>
<evidence type="ECO:0000256" key="2">
    <source>
        <dbReference type="ARBA" id="ARBA00013194"/>
    </source>
</evidence>
<evidence type="ECO:0000256" key="6">
    <source>
        <dbReference type="SAM" id="MobiDB-lite"/>
    </source>
</evidence>
<dbReference type="SUPFAM" id="SSF109998">
    <property type="entry name" value="Triger factor/SurA peptide-binding domain-like"/>
    <property type="match status" value="1"/>
</dbReference>